<dbReference type="InterPro" id="IPR013830">
    <property type="entry name" value="SGNH_hydro"/>
</dbReference>
<dbReference type="InterPro" id="IPR045136">
    <property type="entry name" value="Iah1-like"/>
</dbReference>
<dbReference type="EMBL" id="JANBOI010000396">
    <property type="protein sequence ID" value="KAJ1730856.1"/>
    <property type="molecule type" value="Genomic_DNA"/>
</dbReference>
<dbReference type="InterPro" id="IPR036514">
    <property type="entry name" value="SGNH_hydro_sf"/>
</dbReference>
<accession>A0A9W7YCL3</accession>
<evidence type="ECO:0000259" key="1">
    <source>
        <dbReference type="Pfam" id="PF13472"/>
    </source>
</evidence>
<dbReference type="PANTHER" id="PTHR14209:SF19">
    <property type="entry name" value="ISOAMYL ACETATE-HYDROLYZING ESTERASE 1 HOMOLOG"/>
    <property type="match status" value="1"/>
</dbReference>
<dbReference type="Gene3D" id="3.40.50.1110">
    <property type="entry name" value="SGNH hydrolase"/>
    <property type="match status" value="1"/>
</dbReference>
<evidence type="ECO:0000313" key="2">
    <source>
        <dbReference type="EMBL" id="KAJ1730856.1"/>
    </source>
</evidence>
<gene>
    <name evidence="2" type="primary">IAH1_1</name>
    <name evidence="2" type="ORF">LPJ61_002805</name>
</gene>
<dbReference type="AlphaFoldDB" id="A0A9W7YCL3"/>
<sequence length="178" mass="19785">MQLCILFFGANDAVLPSSRLHNPIDSYAENLKYFIALLRDPSSKYYSPNTRIMIITPPAVSDAMTKESAKGQSVFKYVSRAATKQYADMAIVVAKEANIPFVDLNTAIDKKVEELVATIKDPGVYAGYDRFLADGLHLTARGYEVLYNLIIDTIRTNWPEIMPGPPLKATVLNPKVNQ</sequence>
<feature type="domain" description="SGNH hydrolase-type esterase" evidence="1">
    <location>
        <begin position="3"/>
        <end position="145"/>
    </location>
</feature>
<dbReference type="Pfam" id="PF13472">
    <property type="entry name" value="Lipase_GDSL_2"/>
    <property type="match status" value="1"/>
</dbReference>
<comment type="caution">
    <text evidence="2">The sequence shown here is derived from an EMBL/GenBank/DDBJ whole genome shotgun (WGS) entry which is preliminary data.</text>
</comment>
<proteinExistence type="predicted"/>
<reference evidence="2" key="1">
    <citation type="submission" date="2022-07" db="EMBL/GenBank/DDBJ databases">
        <title>Phylogenomic reconstructions and comparative analyses of Kickxellomycotina fungi.</title>
        <authorList>
            <person name="Reynolds N.K."/>
            <person name="Stajich J.E."/>
            <person name="Barry K."/>
            <person name="Grigoriev I.V."/>
            <person name="Crous P."/>
            <person name="Smith M.E."/>
        </authorList>
    </citation>
    <scope>NUCLEOTIDE SEQUENCE</scope>
    <source>
        <strain evidence="2">BCRC 34381</strain>
    </source>
</reference>
<organism evidence="2 3">
    <name type="scientific">Coemansia biformis</name>
    <dbReference type="NCBI Taxonomy" id="1286918"/>
    <lineage>
        <taxon>Eukaryota</taxon>
        <taxon>Fungi</taxon>
        <taxon>Fungi incertae sedis</taxon>
        <taxon>Zoopagomycota</taxon>
        <taxon>Kickxellomycotina</taxon>
        <taxon>Kickxellomycetes</taxon>
        <taxon>Kickxellales</taxon>
        <taxon>Kickxellaceae</taxon>
        <taxon>Coemansia</taxon>
    </lineage>
</organism>
<dbReference type="Proteomes" id="UP001143981">
    <property type="component" value="Unassembled WGS sequence"/>
</dbReference>
<evidence type="ECO:0000313" key="3">
    <source>
        <dbReference type="Proteomes" id="UP001143981"/>
    </source>
</evidence>
<keyword evidence="3" id="KW-1185">Reference proteome</keyword>
<name>A0A9W7YCL3_9FUNG</name>
<dbReference type="PANTHER" id="PTHR14209">
    <property type="entry name" value="ISOAMYL ACETATE-HYDROLYZING ESTERASE 1"/>
    <property type="match status" value="1"/>
</dbReference>
<dbReference type="SUPFAM" id="SSF52266">
    <property type="entry name" value="SGNH hydrolase"/>
    <property type="match status" value="1"/>
</dbReference>
<protein>
    <submittedName>
        <fullName evidence="2">Isoamyl acetate-hydrolyzing esterase</fullName>
    </submittedName>
</protein>
<dbReference type="OrthoDB" id="671439at2759"/>